<feature type="region of interest" description="Disordered" evidence="1">
    <location>
        <begin position="61"/>
        <end position="90"/>
    </location>
</feature>
<feature type="compositionally biased region" description="Polar residues" evidence="1">
    <location>
        <begin position="63"/>
        <end position="78"/>
    </location>
</feature>
<feature type="compositionally biased region" description="Basic residues" evidence="1">
    <location>
        <begin position="79"/>
        <end position="90"/>
    </location>
</feature>
<keyword evidence="4" id="KW-1185">Reference proteome</keyword>
<dbReference type="EMBL" id="CAXLJM020000081">
    <property type="protein sequence ID" value="CAL8130002.1"/>
    <property type="molecule type" value="Genomic_DNA"/>
</dbReference>
<reference evidence="3 4" key="1">
    <citation type="submission" date="2024-08" db="EMBL/GenBank/DDBJ databases">
        <authorList>
            <person name="Cucini C."/>
            <person name="Frati F."/>
        </authorList>
    </citation>
    <scope>NUCLEOTIDE SEQUENCE [LARGE SCALE GENOMIC DNA]</scope>
</reference>
<protein>
    <recommendedName>
        <fullName evidence="2">HAT C-terminal dimerisation domain-containing protein</fullName>
    </recommendedName>
</protein>
<dbReference type="Pfam" id="PF05699">
    <property type="entry name" value="Dimer_Tnp_hAT"/>
    <property type="match status" value="1"/>
</dbReference>
<evidence type="ECO:0000313" key="3">
    <source>
        <dbReference type="EMBL" id="CAL8130002.1"/>
    </source>
</evidence>
<evidence type="ECO:0000313" key="4">
    <source>
        <dbReference type="Proteomes" id="UP001642540"/>
    </source>
</evidence>
<name>A0ABP1RLB6_9HEXA</name>
<evidence type="ECO:0000259" key="2">
    <source>
        <dbReference type="Pfam" id="PF05699"/>
    </source>
</evidence>
<organism evidence="3 4">
    <name type="scientific">Orchesella dallaii</name>
    <dbReference type="NCBI Taxonomy" id="48710"/>
    <lineage>
        <taxon>Eukaryota</taxon>
        <taxon>Metazoa</taxon>
        <taxon>Ecdysozoa</taxon>
        <taxon>Arthropoda</taxon>
        <taxon>Hexapoda</taxon>
        <taxon>Collembola</taxon>
        <taxon>Entomobryomorpha</taxon>
        <taxon>Entomobryoidea</taxon>
        <taxon>Orchesellidae</taxon>
        <taxon>Orchesellinae</taxon>
        <taxon>Orchesella</taxon>
    </lineage>
</organism>
<feature type="domain" description="HAT C-terminal dimerisation" evidence="2">
    <location>
        <begin position="1"/>
        <end position="47"/>
    </location>
</feature>
<gene>
    <name evidence="3" type="ORF">ODALV1_LOCUS23519</name>
</gene>
<accession>A0ABP1RLB6</accession>
<evidence type="ECO:0000256" key="1">
    <source>
        <dbReference type="SAM" id="MobiDB-lite"/>
    </source>
</evidence>
<proteinExistence type="predicted"/>
<dbReference type="SUPFAM" id="SSF53098">
    <property type="entry name" value="Ribonuclease H-like"/>
    <property type="match status" value="1"/>
</dbReference>
<comment type="caution">
    <text evidence="3">The sequence shown here is derived from an EMBL/GenBank/DDBJ whole genome shotgun (WGS) entry which is preliminary data.</text>
</comment>
<dbReference type="Proteomes" id="UP001642540">
    <property type="component" value="Unassembled WGS sequence"/>
</dbReference>
<sequence length="90" mass="9994">MARDYLAVGGSGVPVESFFSTGTDVLTENRQNLSADHIKMLMLMKCWPSDPLCPELEVASRPPLQTKSPPTRATSHLSTPHRHQFKANFN</sequence>
<dbReference type="InterPro" id="IPR008906">
    <property type="entry name" value="HATC_C_dom"/>
</dbReference>
<dbReference type="InterPro" id="IPR012337">
    <property type="entry name" value="RNaseH-like_sf"/>
</dbReference>